<dbReference type="EMBL" id="CAJNDS010000299">
    <property type="protein sequence ID" value="CAE7040641.1"/>
    <property type="molecule type" value="Genomic_DNA"/>
</dbReference>
<reference evidence="1" key="1">
    <citation type="submission" date="2021-02" db="EMBL/GenBank/DDBJ databases">
        <authorList>
            <person name="Dougan E. K."/>
            <person name="Rhodes N."/>
            <person name="Thang M."/>
            <person name="Chan C."/>
        </authorList>
    </citation>
    <scope>NUCLEOTIDE SEQUENCE</scope>
</reference>
<proteinExistence type="predicted"/>
<gene>
    <name evidence="1" type="primary">TBCC</name>
    <name evidence="1" type="ORF">SNAT2548_LOCUS4808</name>
</gene>
<accession>A0A812IP63</accession>
<organism evidence="1 2">
    <name type="scientific">Symbiodinium natans</name>
    <dbReference type="NCBI Taxonomy" id="878477"/>
    <lineage>
        <taxon>Eukaryota</taxon>
        <taxon>Sar</taxon>
        <taxon>Alveolata</taxon>
        <taxon>Dinophyceae</taxon>
        <taxon>Suessiales</taxon>
        <taxon>Symbiodiniaceae</taxon>
        <taxon>Symbiodinium</taxon>
    </lineage>
</organism>
<sequence>MDSSQRNPTREEEFLKDFFRTFKADEAAIRDALGAVESGGATEANLWGTGIHPRVLEPKVLS</sequence>
<evidence type="ECO:0000313" key="2">
    <source>
        <dbReference type="Proteomes" id="UP000604046"/>
    </source>
</evidence>
<dbReference type="Proteomes" id="UP000604046">
    <property type="component" value="Unassembled WGS sequence"/>
</dbReference>
<evidence type="ECO:0000313" key="1">
    <source>
        <dbReference type="EMBL" id="CAE7040641.1"/>
    </source>
</evidence>
<keyword evidence="2" id="KW-1185">Reference proteome</keyword>
<name>A0A812IP63_9DINO</name>
<protein>
    <submittedName>
        <fullName evidence="1">TBCC protein</fullName>
    </submittedName>
</protein>
<comment type="caution">
    <text evidence="1">The sequence shown here is derived from an EMBL/GenBank/DDBJ whole genome shotgun (WGS) entry which is preliminary data.</text>
</comment>
<dbReference type="AlphaFoldDB" id="A0A812IP63"/>